<reference evidence="2 3" key="1">
    <citation type="submission" date="2016-11" db="EMBL/GenBank/DDBJ databases">
        <title>Mixed transmission modes and dynamic genome evolution in an obligate animal-bacterial symbiosis.</title>
        <authorList>
            <person name="Russell S.L."/>
            <person name="Corbett-Detig R.B."/>
            <person name="Cavanaugh C.M."/>
        </authorList>
    </citation>
    <scope>NUCLEOTIDE SEQUENCE [LARGE SCALE GENOMIC DNA]</scope>
    <source>
        <strain evidence="2">Sveles-Q1</strain>
    </source>
</reference>
<feature type="domain" description="Sulphotransferase Stf0" evidence="1">
    <location>
        <begin position="28"/>
        <end position="247"/>
    </location>
</feature>
<organism evidence="2 3">
    <name type="scientific">Solemya pervernicosa gill symbiont</name>
    <dbReference type="NCBI Taxonomy" id="642797"/>
    <lineage>
        <taxon>Bacteria</taxon>
        <taxon>Pseudomonadati</taxon>
        <taxon>Pseudomonadota</taxon>
        <taxon>Gammaproteobacteria</taxon>
        <taxon>sulfur-oxidizing symbionts</taxon>
    </lineage>
</organism>
<dbReference type="OrthoDB" id="5562925at2"/>
<dbReference type="EMBL" id="MPRL01000015">
    <property type="protein sequence ID" value="OOZ40990.1"/>
    <property type="molecule type" value="Genomic_DNA"/>
</dbReference>
<dbReference type="AlphaFoldDB" id="A0A1T2L7F0"/>
<sequence>MNRTDQKIIEMMSKASDLNSGVETSYRYCLLTVPRSGSWLLSKMLGNTGLCGLPMEYLNVRYLRAYGAHAGVDGVRVNEYLSELEQRRTSENGVFGLKMHWSQFLNVYGTDQGIRDEGRQFLSQMDCLIRLYRQDKVAQAVSHYIAEQSDQWRVDHDDVEEDSFDMESIKFAPLAITESLLRLVREEQMWKRYLERRNIPYHSISYEQLAGEYEESSRTVLSWMGLDGQSIDIPEPATKKQANELNERLKQEYVDYIGAAAPQL</sequence>
<dbReference type="SUPFAM" id="SSF52540">
    <property type="entry name" value="P-loop containing nucleoside triphosphate hydrolases"/>
    <property type="match status" value="1"/>
</dbReference>
<dbReference type="Gene3D" id="3.40.50.300">
    <property type="entry name" value="P-loop containing nucleotide triphosphate hydrolases"/>
    <property type="match status" value="1"/>
</dbReference>
<evidence type="ECO:0000313" key="2">
    <source>
        <dbReference type="EMBL" id="OOZ40990.1"/>
    </source>
</evidence>
<dbReference type="InterPro" id="IPR027417">
    <property type="entry name" value="P-loop_NTPase"/>
</dbReference>
<evidence type="ECO:0000259" key="1">
    <source>
        <dbReference type="Pfam" id="PF09037"/>
    </source>
</evidence>
<name>A0A1T2L7F0_9GAMM</name>
<accession>A0A1T2L7F0</accession>
<dbReference type="Pfam" id="PF09037">
    <property type="entry name" value="Sulphotransf"/>
    <property type="match status" value="1"/>
</dbReference>
<gene>
    <name evidence="2" type="ORF">BOW53_05545</name>
</gene>
<keyword evidence="3" id="KW-1185">Reference proteome</keyword>
<comment type="caution">
    <text evidence="2">The sequence shown here is derived from an EMBL/GenBank/DDBJ whole genome shotgun (WGS) entry which is preliminary data.</text>
</comment>
<proteinExistence type="predicted"/>
<evidence type="ECO:0000313" key="3">
    <source>
        <dbReference type="Proteomes" id="UP000191110"/>
    </source>
</evidence>
<dbReference type="Proteomes" id="UP000191110">
    <property type="component" value="Unassembled WGS sequence"/>
</dbReference>
<protein>
    <recommendedName>
        <fullName evidence="1">Sulphotransferase Stf0 domain-containing protein</fullName>
    </recommendedName>
</protein>
<dbReference type="InterPro" id="IPR024628">
    <property type="entry name" value="Sulfotransferase_Stf0_dom"/>
</dbReference>